<dbReference type="Proteomes" id="UP001054945">
    <property type="component" value="Unassembled WGS sequence"/>
</dbReference>
<sequence>IPKSGSTLLSQFQGRSSQVCLTQTSNSPAAHRQKDILKGKRWKQERTMSETVDIFVEDKFILRIF</sequence>
<dbReference type="EMBL" id="BPLR01014110">
    <property type="protein sequence ID" value="GIY66386.1"/>
    <property type="molecule type" value="Genomic_DNA"/>
</dbReference>
<feature type="non-terminal residue" evidence="1">
    <location>
        <position position="1"/>
    </location>
</feature>
<comment type="caution">
    <text evidence="1">The sequence shown here is derived from an EMBL/GenBank/DDBJ whole genome shotgun (WGS) entry which is preliminary data.</text>
</comment>
<evidence type="ECO:0000313" key="1">
    <source>
        <dbReference type="EMBL" id="GIY66386.1"/>
    </source>
</evidence>
<organism evidence="1 2">
    <name type="scientific">Caerostris extrusa</name>
    <name type="common">Bark spider</name>
    <name type="synonym">Caerostris bankana</name>
    <dbReference type="NCBI Taxonomy" id="172846"/>
    <lineage>
        <taxon>Eukaryota</taxon>
        <taxon>Metazoa</taxon>
        <taxon>Ecdysozoa</taxon>
        <taxon>Arthropoda</taxon>
        <taxon>Chelicerata</taxon>
        <taxon>Arachnida</taxon>
        <taxon>Araneae</taxon>
        <taxon>Araneomorphae</taxon>
        <taxon>Entelegynae</taxon>
        <taxon>Araneoidea</taxon>
        <taxon>Araneidae</taxon>
        <taxon>Caerostris</taxon>
    </lineage>
</organism>
<protein>
    <submittedName>
        <fullName evidence="1">Uncharacterized protein</fullName>
    </submittedName>
</protein>
<gene>
    <name evidence="1" type="ORF">CEXT_280381</name>
</gene>
<keyword evidence="2" id="KW-1185">Reference proteome</keyword>
<name>A0AAV4V8F7_CAEEX</name>
<evidence type="ECO:0000313" key="2">
    <source>
        <dbReference type="Proteomes" id="UP001054945"/>
    </source>
</evidence>
<proteinExistence type="predicted"/>
<reference evidence="1 2" key="1">
    <citation type="submission" date="2021-06" db="EMBL/GenBank/DDBJ databases">
        <title>Caerostris extrusa draft genome.</title>
        <authorList>
            <person name="Kono N."/>
            <person name="Arakawa K."/>
        </authorList>
    </citation>
    <scope>NUCLEOTIDE SEQUENCE [LARGE SCALE GENOMIC DNA]</scope>
</reference>
<dbReference type="AlphaFoldDB" id="A0AAV4V8F7"/>
<accession>A0AAV4V8F7</accession>